<evidence type="ECO:0000256" key="3">
    <source>
        <dbReference type="ARBA" id="ARBA00023134"/>
    </source>
</evidence>
<dbReference type="PRINTS" id="PR00326">
    <property type="entry name" value="GTP1OBG"/>
</dbReference>
<dbReference type="AlphaFoldDB" id="A0A507C4R5"/>
<protein>
    <recommendedName>
        <fullName evidence="8">Obg family GTPase CgtA</fullName>
    </recommendedName>
</protein>
<dbReference type="Proteomes" id="UP000319731">
    <property type="component" value="Unassembled WGS sequence"/>
</dbReference>
<reference evidence="6 7" key="1">
    <citation type="journal article" date="2019" name="Sci. Rep.">
        <title>Comparative genomics of chytrid fungi reveal insights into the obligate biotrophic and pathogenic lifestyle of Synchytrium endobioticum.</title>
        <authorList>
            <person name="van de Vossenberg B.T.L.H."/>
            <person name="Warris S."/>
            <person name="Nguyen H.D.T."/>
            <person name="van Gent-Pelzer M.P.E."/>
            <person name="Joly D.L."/>
            <person name="van de Geest H.C."/>
            <person name="Bonants P.J.M."/>
            <person name="Smith D.S."/>
            <person name="Levesque C.A."/>
            <person name="van der Lee T.A.J."/>
        </authorList>
    </citation>
    <scope>NUCLEOTIDE SEQUENCE [LARGE SCALE GENOMIC DNA]</scope>
    <source>
        <strain evidence="6 7">JEL517</strain>
    </source>
</reference>
<dbReference type="PROSITE" id="PS51883">
    <property type="entry name" value="OBG"/>
    <property type="match status" value="1"/>
</dbReference>
<dbReference type="NCBIfam" id="TIGR00231">
    <property type="entry name" value="small_GTP"/>
    <property type="match status" value="1"/>
</dbReference>
<dbReference type="PANTHER" id="PTHR11702">
    <property type="entry name" value="DEVELOPMENTALLY REGULATED GTP-BINDING PROTEIN-RELATED"/>
    <property type="match status" value="1"/>
</dbReference>
<dbReference type="Pfam" id="PF01926">
    <property type="entry name" value="MMR_HSR1"/>
    <property type="match status" value="1"/>
</dbReference>
<dbReference type="PROSITE" id="PS51710">
    <property type="entry name" value="G_OBG"/>
    <property type="match status" value="1"/>
</dbReference>
<dbReference type="GO" id="GO:0005739">
    <property type="term" value="C:mitochondrion"/>
    <property type="evidence" value="ECO:0007669"/>
    <property type="project" value="TreeGrafter"/>
</dbReference>
<dbReference type="SUPFAM" id="SSF52540">
    <property type="entry name" value="P-loop containing nucleoside triphosphate hydrolases"/>
    <property type="match status" value="1"/>
</dbReference>
<dbReference type="CDD" id="cd01898">
    <property type="entry name" value="Obg"/>
    <property type="match status" value="1"/>
</dbReference>
<evidence type="ECO:0000259" key="5">
    <source>
        <dbReference type="PROSITE" id="PS51883"/>
    </source>
</evidence>
<feature type="domain" description="OBG-type G" evidence="4">
    <location>
        <begin position="259"/>
        <end position="424"/>
    </location>
</feature>
<gene>
    <name evidence="6" type="ORF">SmJEL517_g01811</name>
</gene>
<dbReference type="InterPro" id="IPR036726">
    <property type="entry name" value="GTP1_OBG_dom_sf"/>
</dbReference>
<dbReference type="InterPro" id="IPR006073">
    <property type="entry name" value="GTP-bd"/>
</dbReference>
<dbReference type="GO" id="GO:0042254">
    <property type="term" value="P:ribosome biogenesis"/>
    <property type="evidence" value="ECO:0007669"/>
    <property type="project" value="UniProtKB-UniRule"/>
</dbReference>
<dbReference type="InterPro" id="IPR031167">
    <property type="entry name" value="G_OBG"/>
</dbReference>
<dbReference type="InterPro" id="IPR005225">
    <property type="entry name" value="Small_GTP-bd"/>
</dbReference>
<dbReference type="InterPro" id="IPR014100">
    <property type="entry name" value="GTP-bd_Obg/CgtA"/>
</dbReference>
<dbReference type="InterPro" id="IPR006169">
    <property type="entry name" value="GTP1_OBG_dom"/>
</dbReference>
<dbReference type="SUPFAM" id="SSF82051">
    <property type="entry name" value="Obg GTP-binding protein N-terminal domain"/>
    <property type="match status" value="1"/>
</dbReference>
<keyword evidence="2" id="KW-0547">Nucleotide-binding</keyword>
<dbReference type="GO" id="GO:0005525">
    <property type="term" value="F:GTP binding"/>
    <property type="evidence" value="ECO:0007669"/>
    <property type="project" value="UniProtKB-KW"/>
</dbReference>
<dbReference type="OrthoDB" id="347018at2759"/>
<sequence>MTASPRFLNKARRFVDYKRLRICGGRGGDGAISFARTSRVPFGPADGGSGGNGGNIHVSASKELTSLHGIQTTYVGNNGEAGRGSGRHGSAGADIGLVVPIGTTVKEIDPPEWYTSPSSKKVDVKSILNPSSPAEYTNEYRRRSASISVDGLDELSEAEYEMTPQVQLARQLYKFRHDYFPRPDRLKYILERAPQWMPPPPKIELDLMVDGERHVLARGGRGGAGNPTFVSAEMRGPGMAGRGEDGYETFIELELKTIADCGLVGIPNAGKSSLLAAISNAHPKIAAYPFTTLNPYIGTVQWPDSWSLTVADIPGLIAGAHLNKGLGHNFLRHIERARVLVYVIDASGNAPWDDLATLRFELEAYRSGLTDKPSVVIANKADLDAAQSNMEELRSRAGCTVVECSALERRNVEQVTGVLRELVSAITKKKEEEQEEENVNNNNTSHL</sequence>
<accession>A0A507C4R5</accession>
<dbReference type="EMBL" id="QEAO01000006">
    <property type="protein sequence ID" value="TPX35977.1"/>
    <property type="molecule type" value="Genomic_DNA"/>
</dbReference>
<dbReference type="RefSeq" id="XP_031026362.1">
    <property type="nucleotide sequence ID" value="XM_031167739.1"/>
</dbReference>
<evidence type="ECO:0000256" key="2">
    <source>
        <dbReference type="ARBA" id="ARBA00022741"/>
    </source>
</evidence>
<evidence type="ECO:0008006" key="8">
    <source>
        <dbReference type="Google" id="ProtNLM"/>
    </source>
</evidence>
<dbReference type="GO" id="GO:0000287">
    <property type="term" value="F:magnesium ion binding"/>
    <property type="evidence" value="ECO:0007669"/>
    <property type="project" value="InterPro"/>
</dbReference>
<dbReference type="Pfam" id="PF01018">
    <property type="entry name" value="GTP1_OBG"/>
    <property type="match status" value="2"/>
</dbReference>
<dbReference type="Gene3D" id="2.70.210.12">
    <property type="entry name" value="GTP1/OBG domain"/>
    <property type="match status" value="1"/>
</dbReference>
<dbReference type="PANTHER" id="PTHR11702:SF31">
    <property type="entry name" value="MITOCHONDRIAL RIBOSOME-ASSOCIATED GTPASE 2"/>
    <property type="match status" value="1"/>
</dbReference>
<dbReference type="InterPro" id="IPR027417">
    <property type="entry name" value="P-loop_NTPase"/>
</dbReference>
<comment type="similarity">
    <text evidence="1">Belongs to the TRAFAC class OBG-HflX-like GTPase superfamily. OBG GTPase family.</text>
</comment>
<keyword evidence="7" id="KW-1185">Reference proteome</keyword>
<dbReference type="PIRSF" id="PIRSF002401">
    <property type="entry name" value="GTP_bd_Obg/CgtA"/>
    <property type="match status" value="1"/>
</dbReference>
<evidence type="ECO:0000256" key="1">
    <source>
        <dbReference type="ARBA" id="ARBA00007699"/>
    </source>
</evidence>
<dbReference type="STRING" id="1806994.A0A507C4R5"/>
<name>A0A507C4R5_9FUNG</name>
<evidence type="ECO:0000259" key="4">
    <source>
        <dbReference type="PROSITE" id="PS51710"/>
    </source>
</evidence>
<feature type="domain" description="Obg" evidence="5">
    <location>
        <begin position="12"/>
        <end position="258"/>
    </location>
</feature>
<evidence type="ECO:0000313" key="6">
    <source>
        <dbReference type="EMBL" id="TPX35977.1"/>
    </source>
</evidence>
<dbReference type="GO" id="GO:0003924">
    <property type="term" value="F:GTPase activity"/>
    <property type="evidence" value="ECO:0007669"/>
    <property type="project" value="InterPro"/>
</dbReference>
<evidence type="ECO:0000313" key="7">
    <source>
        <dbReference type="Proteomes" id="UP000319731"/>
    </source>
</evidence>
<comment type="caution">
    <text evidence="6">The sequence shown here is derived from an EMBL/GenBank/DDBJ whole genome shotgun (WGS) entry which is preliminary data.</text>
</comment>
<organism evidence="6 7">
    <name type="scientific">Synchytrium microbalum</name>
    <dbReference type="NCBI Taxonomy" id="1806994"/>
    <lineage>
        <taxon>Eukaryota</taxon>
        <taxon>Fungi</taxon>
        <taxon>Fungi incertae sedis</taxon>
        <taxon>Chytridiomycota</taxon>
        <taxon>Chytridiomycota incertae sedis</taxon>
        <taxon>Chytridiomycetes</taxon>
        <taxon>Synchytriales</taxon>
        <taxon>Synchytriaceae</taxon>
        <taxon>Synchytrium</taxon>
    </lineage>
</organism>
<keyword evidence="3" id="KW-0342">GTP-binding</keyword>
<proteinExistence type="inferred from homology"/>
<dbReference type="InterPro" id="IPR045086">
    <property type="entry name" value="OBG_GTPase"/>
</dbReference>
<dbReference type="GeneID" id="42003036"/>
<dbReference type="Gene3D" id="3.40.50.300">
    <property type="entry name" value="P-loop containing nucleotide triphosphate hydrolases"/>
    <property type="match status" value="1"/>
</dbReference>